<dbReference type="HOGENOM" id="CLU_1539949_0_0_1"/>
<feature type="compositionally biased region" description="Low complexity" evidence="1">
    <location>
        <begin position="33"/>
        <end position="42"/>
    </location>
</feature>
<keyword evidence="4" id="KW-1185">Reference proteome</keyword>
<gene>
    <name evidence="3" type="ORF">W97_00994</name>
</gene>
<keyword evidence="2" id="KW-0812">Transmembrane</keyword>
<feature type="transmembrane region" description="Helical" evidence="2">
    <location>
        <begin position="102"/>
        <end position="120"/>
    </location>
</feature>
<evidence type="ECO:0000256" key="2">
    <source>
        <dbReference type="SAM" id="Phobius"/>
    </source>
</evidence>
<accession>R7YIR2</accession>
<feature type="transmembrane region" description="Helical" evidence="2">
    <location>
        <begin position="140"/>
        <end position="165"/>
    </location>
</feature>
<dbReference type="RefSeq" id="XP_007777095.1">
    <property type="nucleotide sequence ID" value="XM_007778905.1"/>
</dbReference>
<feature type="region of interest" description="Disordered" evidence="1">
    <location>
        <begin position="1"/>
        <end position="42"/>
    </location>
</feature>
<dbReference type="AlphaFoldDB" id="R7YIR2"/>
<feature type="transmembrane region" description="Helical" evidence="2">
    <location>
        <begin position="54"/>
        <end position="82"/>
    </location>
</feature>
<protein>
    <submittedName>
        <fullName evidence="3">Uncharacterized protein</fullName>
    </submittedName>
</protein>
<evidence type="ECO:0000256" key="1">
    <source>
        <dbReference type="SAM" id="MobiDB-lite"/>
    </source>
</evidence>
<reference evidence="4" key="1">
    <citation type="submission" date="2012-06" db="EMBL/GenBank/DDBJ databases">
        <title>The genome sequence of Coniosporium apollinis CBS 100218.</title>
        <authorList>
            <consortium name="The Broad Institute Genome Sequencing Platform"/>
            <person name="Cuomo C."/>
            <person name="Gorbushina A."/>
            <person name="Noack S."/>
            <person name="Walker B."/>
            <person name="Young S.K."/>
            <person name="Zeng Q."/>
            <person name="Gargeya S."/>
            <person name="Fitzgerald M."/>
            <person name="Haas B."/>
            <person name="Abouelleil A."/>
            <person name="Alvarado L."/>
            <person name="Arachchi H.M."/>
            <person name="Berlin A.M."/>
            <person name="Chapman S.B."/>
            <person name="Goldberg J."/>
            <person name="Griggs A."/>
            <person name="Gujja S."/>
            <person name="Hansen M."/>
            <person name="Howarth C."/>
            <person name="Imamovic A."/>
            <person name="Larimer J."/>
            <person name="McCowan C."/>
            <person name="Montmayeur A."/>
            <person name="Murphy C."/>
            <person name="Neiman D."/>
            <person name="Pearson M."/>
            <person name="Priest M."/>
            <person name="Roberts A."/>
            <person name="Saif S."/>
            <person name="Shea T."/>
            <person name="Sisk P."/>
            <person name="Sykes S."/>
            <person name="Wortman J."/>
            <person name="Nusbaum C."/>
            <person name="Birren B."/>
        </authorList>
    </citation>
    <scope>NUCLEOTIDE SEQUENCE [LARGE SCALE GENOMIC DNA]</scope>
    <source>
        <strain evidence="4">CBS 100218</strain>
    </source>
</reference>
<organism evidence="3 4">
    <name type="scientific">Coniosporium apollinis (strain CBS 100218)</name>
    <name type="common">Rock-inhabiting black yeast</name>
    <dbReference type="NCBI Taxonomy" id="1168221"/>
    <lineage>
        <taxon>Eukaryota</taxon>
        <taxon>Fungi</taxon>
        <taxon>Dikarya</taxon>
        <taxon>Ascomycota</taxon>
        <taxon>Pezizomycotina</taxon>
        <taxon>Dothideomycetes</taxon>
        <taxon>Dothideomycetes incertae sedis</taxon>
        <taxon>Coniosporium</taxon>
    </lineage>
</organism>
<sequence>MSHASRPITYKRVPDREYPHGTATTSDFEKHGANPSNATTTTTPSPLRILLTQAASVVCCISTMAATAALLFSMTLGTGYAIKRIIQYPDWVPSDINGDVNAIDLLVVLFPPFGALVRAIPGFSLWQAPERSRKATVLEVLMDFALVAVGMVTVVLLALVFRLFWELCIWVLQM</sequence>
<dbReference type="GeneID" id="19898305"/>
<evidence type="ECO:0000313" key="3">
    <source>
        <dbReference type="EMBL" id="EON61778.1"/>
    </source>
</evidence>
<keyword evidence="2" id="KW-1133">Transmembrane helix</keyword>
<keyword evidence="2" id="KW-0472">Membrane</keyword>
<proteinExistence type="predicted"/>
<dbReference type="EMBL" id="JH767556">
    <property type="protein sequence ID" value="EON61778.1"/>
    <property type="molecule type" value="Genomic_DNA"/>
</dbReference>
<dbReference type="Proteomes" id="UP000016924">
    <property type="component" value="Unassembled WGS sequence"/>
</dbReference>
<evidence type="ECO:0000313" key="4">
    <source>
        <dbReference type="Proteomes" id="UP000016924"/>
    </source>
</evidence>
<name>R7YIR2_CONA1</name>